<name>A0ABN9XY54_9DINO</name>
<evidence type="ECO:0000313" key="5">
    <source>
        <dbReference type="Proteomes" id="UP001189429"/>
    </source>
</evidence>
<accession>A0ABN9XY54</accession>
<gene>
    <name evidence="4" type="ORF">PCOR1329_LOCUS80897</name>
</gene>
<dbReference type="Pfam" id="PF03982">
    <property type="entry name" value="DAGAT"/>
    <property type="match status" value="1"/>
</dbReference>
<proteinExistence type="inferred from homology"/>
<sequence length="73" mass="8267">MVAFVGWRFLPILPRPQARLLTYVGAGIDLPHIPEPTKQDVEKWHGEYVQALVRLFDARKAEAGWPDAVLEVS</sequence>
<keyword evidence="3" id="KW-0012">Acyltransferase</keyword>
<dbReference type="Proteomes" id="UP001189429">
    <property type="component" value="Unassembled WGS sequence"/>
</dbReference>
<keyword evidence="5" id="KW-1185">Reference proteome</keyword>
<evidence type="ECO:0000256" key="2">
    <source>
        <dbReference type="ARBA" id="ARBA00022679"/>
    </source>
</evidence>
<evidence type="ECO:0008006" key="6">
    <source>
        <dbReference type="Google" id="ProtNLM"/>
    </source>
</evidence>
<evidence type="ECO:0000256" key="3">
    <source>
        <dbReference type="ARBA" id="ARBA00023315"/>
    </source>
</evidence>
<dbReference type="InterPro" id="IPR007130">
    <property type="entry name" value="DAGAT"/>
</dbReference>
<dbReference type="EMBL" id="CAUYUJ010021503">
    <property type="protein sequence ID" value="CAK0905044.1"/>
    <property type="molecule type" value="Genomic_DNA"/>
</dbReference>
<comment type="caution">
    <text evidence="4">The sequence shown here is derived from an EMBL/GenBank/DDBJ whole genome shotgun (WGS) entry which is preliminary data.</text>
</comment>
<reference evidence="4" key="1">
    <citation type="submission" date="2023-10" db="EMBL/GenBank/DDBJ databases">
        <authorList>
            <person name="Chen Y."/>
            <person name="Shah S."/>
            <person name="Dougan E. K."/>
            <person name="Thang M."/>
            <person name="Chan C."/>
        </authorList>
    </citation>
    <scope>NUCLEOTIDE SEQUENCE [LARGE SCALE GENOMIC DNA]</scope>
</reference>
<protein>
    <recommendedName>
        <fullName evidence="6">Diacylglycerol O-acyltransferase</fullName>
    </recommendedName>
</protein>
<keyword evidence="2" id="KW-0808">Transferase</keyword>
<evidence type="ECO:0000313" key="4">
    <source>
        <dbReference type="EMBL" id="CAK0905044.1"/>
    </source>
</evidence>
<evidence type="ECO:0000256" key="1">
    <source>
        <dbReference type="ARBA" id="ARBA00005420"/>
    </source>
</evidence>
<comment type="similarity">
    <text evidence="1">Belongs to the diacylglycerol acyltransferase family.</text>
</comment>
<organism evidence="4 5">
    <name type="scientific">Prorocentrum cordatum</name>
    <dbReference type="NCBI Taxonomy" id="2364126"/>
    <lineage>
        <taxon>Eukaryota</taxon>
        <taxon>Sar</taxon>
        <taxon>Alveolata</taxon>
        <taxon>Dinophyceae</taxon>
        <taxon>Prorocentrales</taxon>
        <taxon>Prorocentraceae</taxon>
        <taxon>Prorocentrum</taxon>
    </lineage>
</organism>